<feature type="non-terminal residue" evidence="2">
    <location>
        <position position="82"/>
    </location>
</feature>
<organism evidence="2 3">
    <name type="scientific">Streptomyces bambusae</name>
    <dbReference type="NCBI Taxonomy" id="1550616"/>
    <lineage>
        <taxon>Bacteria</taxon>
        <taxon>Bacillati</taxon>
        <taxon>Actinomycetota</taxon>
        <taxon>Actinomycetes</taxon>
        <taxon>Kitasatosporales</taxon>
        <taxon>Streptomycetaceae</taxon>
        <taxon>Streptomyces</taxon>
    </lineage>
</organism>
<sequence length="82" mass="7709">MRRRGSPTPPTPPGTVLAVCAAAATLALTGCGGPARDGYVAVGAAAAGPERGAGETVAPKGAVEYQPLPGPPAAGSANSAEA</sequence>
<name>A0ABS6Z313_9ACTN</name>
<dbReference type="PROSITE" id="PS51257">
    <property type="entry name" value="PROKAR_LIPOPROTEIN"/>
    <property type="match status" value="1"/>
</dbReference>
<dbReference type="Proteomes" id="UP000812013">
    <property type="component" value="Unassembled WGS sequence"/>
</dbReference>
<gene>
    <name evidence="2" type="ORF">GPJ59_04165</name>
</gene>
<reference evidence="2 3" key="1">
    <citation type="submission" date="2019-12" db="EMBL/GenBank/DDBJ databases">
        <title>Genome sequence of Streptomyces bambusae.</title>
        <authorList>
            <person name="Bansal K."/>
            <person name="Choksket S."/>
            <person name="Korpole S."/>
            <person name="Patil P.B."/>
        </authorList>
    </citation>
    <scope>NUCLEOTIDE SEQUENCE [LARGE SCALE GENOMIC DNA]</scope>
    <source>
        <strain evidence="2 3">SK60</strain>
    </source>
</reference>
<protein>
    <submittedName>
        <fullName evidence="2">Uncharacterized protein</fullName>
    </submittedName>
</protein>
<accession>A0ABS6Z313</accession>
<evidence type="ECO:0000313" key="2">
    <source>
        <dbReference type="EMBL" id="MBW5481100.1"/>
    </source>
</evidence>
<keyword evidence="3" id="KW-1185">Reference proteome</keyword>
<feature type="compositionally biased region" description="Low complexity" evidence="1">
    <location>
        <begin position="73"/>
        <end position="82"/>
    </location>
</feature>
<evidence type="ECO:0000313" key="3">
    <source>
        <dbReference type="Proteomes" id="UP000812013"/>
    </source>
</evidence>
<evidence type="ECO:0000256" key="1">
    <source>
        <dbReference type="SAM" id="MobiDB-lite"/>
    </source>
</evidence>
<dbReference type="EMBL" id="WTFF01000014">
    <property type="protein sequence ID" value="MBW5481100.1"/>
    <property type="molecule type" value="Genomic_DNA"/>
</dbReference>
<proteinExistence type="predicted"/>
<comment type="caution">
    <text evidence="2">The sequence shown here is derived from an EMBL/GenBank/DDBJ whole genome shotgun (WGS) entry which is preliminary data.</text>
</comment>
<feature type="region of interest" description="Disordered" evidence="1">
    <location>
        <begin position="47"/>
        <end position="82"/>
    </location>
</feature>